<dbReference type="InterPro" id="IPR000073">
    <property type="entry name" value="AB_hydrolase_1"/>
</dbReference>
<dbReference type="PANTHER" id="PTHR43798:SF33">
    <property type="entry name" value="HYDROLASE, PUTATIVE (AFU_ORTHOLOGUE AFUA_2G14860)-RELATED"/>
    <property type="match status" value="1"/>
</dbReference>
<name>A0A917UBN1_9ACTN</name>
<dbReference type="GO" id="GO:0016020">
    <property type="term" value="C:membrane"/>
    <property type="evidence" value="ECO:0007669"/>
    <property type="project" value="TreeGrafter"/>
</dbReference>
<reference evidence="3" key="2">
    <citation type="submission" date="2020-09" db="EMBL/GenBank/DDBJ databases">
        <authorList>
            <person name="Sun Q."/>
            <person name="Ohkuma M."/>
        </authorList>
    </citation>
    <scope>NUCLEOTIDE SEQUENCE</scope>
    <source>
        <strain evidence="3">JCM 19831</strain>
    </source>
</reference>
<evidence type="ECO:0000259" key="2">
    <source>
        <dbReference type="Pfam" id="PF12697"/>
    </source>
</evidence>
<accession>A0A917UBN1</accession>
<dbReference type="SUPFAM" id="SSF53474">
    <property type="entry name" value="alpha/beta-Hydrolases"/>
    <property type="match status" value="1"/>
</dbReference>
<protein>
    <submittedName>
        <fullName evidence="3">Carboxylesterase nap</fullName>
    </submittedName>
</protein>
<dbReference type="Gene3D" id="3.40.50.1820">
    <property type="entry name" value="alpha/beta hydrolase"/>
    <property type="match status" value="1"/>
</dbReference>
<feature type="domain" description="AB hydrolase-1" evidence="2">
    <location>
        <begin position="58"/>
        <end position="283"/>
    </location>
</feature>
<evidence type="ECO:0000313" key="3">
    <source>
        <dbReference type="EMBL" id="GGM69728.1"/>
    </source>
</evidence>
<dbReference type="InterPro" id="IPR029058">
    <property type="entry name" value="AB_hydrolase_fold"/>
</dbReference>
<organism evidence="3 4">
    <name type="scientific">Dactylosporangium sucinum</name>
    <dbReference type="NCBI Taxonomy" id="1424081"/>
    <lineage>
        <taxon>Bacteria</taxon>
        <taxon>Bacillati</taxon>
        <taxon>Actinomycetota</taxon>
        <taxon>Actinomycetes</taxon>
        <taxon>Micromonosporales</taxon>
        <taxon>Micromonosporaceae</taxon>
        <taxon>Dactylosporangium</taxon>
    </lineage>
</organism>
<gene>
    <name evidence="3" type="primary">nap</name>
    <name evidence="3" type="ORF">GCM10007977_084300</name>
</gene>
<dbReference type="EMBL" id="BMPI01000059">
    <property type="protein sequence ID" value="GGM69728.1"/>
    <property type="molecule type" value="Genomic_DNA"/>
</dbReference>
<dbReference type="InterPro" id="IPR050266">
    <property type="entry name" value="AB_hydrolase_sf"/>
</dbReference>
<keyword evidence="4" id="KW-1185">Reference proteome</keyword>
<comment type="caution">
    <text evidence="3">The sequence shown here is derived from an EMBL/GenBank/DDBJ whole genome shotgun (WGS) entry which is preliminary data.</text>
</comment>
<dbReference type="Proteomes" id="UP000642070">
    <property type="component" value="Unassembled WGS sequence"/>
</dbReference>
<evidence type="ECO:0000256" key="1">
    <source>
        <dbReference type="SAM" id="MobiDB-lite"/>
    </source>
</evidence>
<sequence length="313" mass="34340">MTRPAVARFTSESARTKFLRAYDEAMRLWPQPRTERDIETRFGTVHVHRYGPATGEPIVLLHGHGANASTWYPQVAALGEHHPVYAIDTIDDPGRSIQRVTVTDSLDNAAWINDVLAGLDLDNVHLIGLSYGGWLTLNQAIYGPERLATITALDPGGLQKVRIRFYLSMLAGLFALGTPPRLRARLARLLANSALILPRELTTPVRISALTFKPDRPPARPFSDDELRSIHLPALVLLAQRSTLLDPRTALARTTELLPDVRAEIVPNAGHGLPAEVPDVVNARVLRFIAEARVPSPDDQPTQTPSSGEQDPG</sequence>
<dbReference type="RefSeq" id="WP_229836540.1">
    <property type="nucleotide sequence ID" value="NZ_BMPI01000059.1"/>
</dbReference>
<dbReference type="AlphaFoldDB" id="A0A917UBN1"/>
<feature type="region of interest" description="Disordered" evidence="1">
    <location>
        <begin position="291"/>
        <end position="313"/>
    </location>
</feature>
<feature type="compositionally biased region" description="Polar residues" evidence="1">
    <location>
        <begin position="299"/>
        <end position="313"/>
    </location>
</feature>
<reference evidence="3" key="1">
    <citation type="journal article" date="2014" name="Int. J. Syst. Evol. Microbiol.">
        <title>Complete genome sequence of Corynebacterium casei LMG S-19264T (=DSM 44701T), isolated from a smear-ripened cheese.</title>
        <authorList>
            <consortium name="US DOE Joint Genome Institute (JGI-PGF)"/>
            <person name="Walter F."/>
            <person name="Albersmeier A."/>
            <person name="Kalinowski J."/>
            <person name="Ruckert C."/>
        </authorList>
    </citation>
    <scope>NUCLEOTIDE SEQUENCE</scope>
    <source>
        <strain evidence="3">JCM 19831</strain>
    </source>
</reference>
<proteinExistence type="predicted"/>
<evidence type="ECO:0000313" key="4">
    <source>
        <dbReference type="Proteomes" id="UP000642070"/>
    </source>
</evidence>
<dbReference type="PANTHER" id="PTHR43798">
    <property type="entry name" value="MONOACYLGLYCEROL LIPASE"/>
    <property type="match status" value="1"/>
</dbReference>
<dbReference type="GO" id="GO:0003824">
    <property type="term" value="F:catalytic activity"/>
    <property type="evidence" value="ECO:0007669"/>
    <property type="project" value="UniProtKB-ARBA"/>
</dbReference>
<dbReference type="Pfam" id="PF12697">
    <property type="entry name" value="Abhydrolase_6"/>
    <property type="match status" value="1"/>
</dbReference>